<protein>
    <submittedName>
        <fullName evidence="2">Uncharacterized protein</fullName>
    </submittedName>
</protein>
<organism evidence="2 3">
    <name type="scientific">Elysia marginata</name>
    <dbReference type="NCBI Taxonomy" id="1093978"/>
    <lineage>
        <taxon>Eukaryota</taxon>
        <taxon>Metazoa</taxon>
        <taxon>Spiralia</taxon>
        <taxon>Lophotrochozoa</taxon>
        <taxon>Mollusca</taxon>
        <taxon>Gastropoda</taxon>
        <taxon>Heterobranchia</taxon>
        <taxon>Euthyneura</taxon>
        <taxon>Panpulmonata</taxon>
        <taxon>Sacoglossa</taxon>
        <taxon>Placobranchoidea</taxon>
        <taxon>Plakobranchidae</taxon>
        <taxon>Elysia</taxon>
    </lineage>
</organism>
<name>A0AAV4G294_9GAST</name>
<gene>
    <name evidence="2" type="ORF">ElyMa_002294600</name>
</gene>
<comment type="caution">
    <text evidence="2">The sequence shown here is derived from an EMBL/GenBank/DDBJ whole genome shotgun (WGS) entry which is preliminary data.</text>
</comment>
<keyword evidence="3" id="KW-1185">Reference proteome</keyword>
<feature type="region of interest" description="Disordered" evidence="1">
    <location>
        <begin position="1"/>
        <end position="27"/>
    </location>
</feature>
<dbReference type="Proteomes" id="UP000762676">
    <property type="component" value="Unassembled WGS sequence"/>
</dbReference>
<sequence>MMEREIENLVESISIPPADTGSTRANTRWRHQRYVPLDPRGKAVWGKRVDTGERGEGVWAGDVTERLTWTLAIMQQLE</sequence>
<dbReference type="EMBL" id="BMAT01004760">
    <property type="protein sequence ID" value="GFR79708.1"/>
    <property type="molecule type" value="Genomic_DNA"/>
</dbReference>
<evidence type="ECO:0000313" key="3">
    <source>
        <dbReference type="Proteomes" id="UP000762676"/>
    </source>
</evidence>
<evidence type="ECO:0000256" key="1">
    <source>
        <dbReference type="SAM" id="MobiDB-lite"/>
    </source>
</evidence>
<accession>A0AAV4G294</accession>
<dbReference type="AlphaFoldDB" id="A0AAV4G294"/>
<evidence type="ECO:0000313" key="2">
    <source>
        <dbReference type="EMBL" id="GFR79708.1"/>
    </source>
</evidence>
<reference evidence="2 3" key="1">
    <citation type="journal article" date="2021" name="Elife">
        <title>Chloroplast acquisition without the gene transfer in kleptoplastic sea slugs, Plakobranchus ocellatus.</title>
        <authorList>
            <person name="Maeda T."/>
            <person name="Takahashi S."/>
            <person name="Yoshida T."/>
            <person name="Shimamura S."/>
            <person name="Takaki Y."/>
            <person name="Nagai Y."/>
            <person name="Toyoda A."/>
            <person name="Suzuki Y."/>
            <person name="Arimoto A."/>
            <person name="Ishii H."/>
            <person name="Satoh N."/>
            <person name="Nishiyama T."/>
            <person name="Hasebe M."/>
            <person name="Maruyama T."/>
            <person name="Minagawa J."/>
            <person name="Obokata J."/>
            <person name="Shigenobu S."/>
        </authorList>
    </citation>
    <scope>NUCLEOTIDE SEQUENCE [LARGE SCALE GENOMIC DNA]</scope>
</reference>
<proteinExistence type="predicted"/>